<sequence length="420" mass="43464">MDTAQAAQQAITIAERLLNPEQVLAAVPDRPAASLQSLAGTALLHARLARVDPSFETAARTHWAAAATGPRPRAAHPGVFAAPGGMAASLILGETYLADPEPQLPDIRHAVKWLTAQAVNKATARHERLRRDPMTPPTWALYDVITGLAGTGRILLAALADGHRDAEPGLLAALTTLTTMINTPRSETRPGWWLPADGHTTTGGVSLSGVAETGMAHGIAGPLTLLATSASAGWTIGGQTTAIRTATSWLLTWQSPDTTTWPPHITGTELDNQQPAPNPAPGRRDAWCYGTPGIGRALTAAGRALNDPRPAQAGTTAITALADQAADRWDTEGPALCHGTAGILQGAASHPATADLAATALTTAIDPRHTFAVQNLHHHTATDDPGLLTGAAGIALALADHGGLPTPKNPTRWDAALLLS</sequence>
<keyword evidence="1" id="KW-0862">Zinc</keyword>
<reference evidence="2 3" key="1">
    <citation type="submission" date="2016-10" db="EMBL/GenBank/DDBJ databases">
        <authorList>
            <person name="de Groot N.N."/>
        </authorList>
    </citation>
    <scope>NUCLEOTIDE SEQUENCE [LARGE SCALE GENOMIC DNA]</scope>
    <source>
        <strain evidence="2 3">CPCC 201354</strain>
    </source>
</reference>
<evidence type="ECO:0000256" key="1">
    <source>
        <dbReference type="PIRSR" id="PIRSR607822-1"/>
    </source>
</evidence>
<organism evidence="2 3">
    <name type="scientific">Sinosporangium album</name>
    <dbReference type="NCBI Taxonomy" id="504805"/>
    <lineage>
        <taxon>Bacteria</taxon>
        <taxon>Bacillati</taxon>
        <taxon>Actinomycetota</taxon>
        <taxon>Actinomycetes</taxon>
        <taxon>Streptosporangiales</taxon>
        <taxon>Streptosporangiaceae</taxon>
        <taxon>Sinosporangium</taxon>
    </lineage>
</organism>
<keyword evidence="3" id="KW-1185">Reference proteome</keyword>
<dbReference type="SUPFAM" id="SSF158745">
    <property type="entry name" value="LanC-like"/>
    <property type="match status" value="1"/>
</dbReference>
<dbReference type="Gene3D" id="1.50.10.20">
    <property type="match status" value="1"/>
</dbReference>
<dbReference type="SMART" id="SM01260">
    <property type="entry name" value="LANC_like"/>
    <property type="match status" value="1"/>
</dbReference>
<feature type="binding site" evidence="1">
    <location>
        <position position="288"/>
    </location>
    <ligand>
        <name>Zn(2+)</name>
        <dbReference type="ChEBI" id="CHEBI:29105"/>
    </ligand>
</feature>
<dbReference type="Proteomes" id="UP000198923">
    <property type="component" value="Unassembled WGS sequence"/>
</dbReference>
<dbReference type="PRINTS" id="PR01950">
    <property type="entry name" value="LANCSUPER"/>
</dbReference>
<dbReference type="EMBL" id="FNCN01000010">
    <property type="protein sequence ID" value="SDG99857.1"/>
    <property type="molecule type" value="Genomic_DNA"/>
</dbReference>
<dbReference type="GO" id="GO:0046872">
    <property type="term" value="F:metal ion binding"/>
    <property type="evidence" value="ECO:0007669"/>
    <property type="project" value="UniProtKB-KW"/>
</dbReference>
<dbReference type="RefSeq" id="WP_093170616.1">
    <property type="nucleotide sequence ID" value="NZ_FNCN01000010.1"/>
</dbReference>
<name>A0A1G7YTZ9_9ACTN</name>
<dbReference type="PRINTS" id="PR01955">
    <property type="entry name" value="LANCFRANKIA"/>
</dbReference>
<proteinExistence type="predicted"/>
<evidence type="ECO:0000313" key="3">
    <source>
        <dbReference type="Proteomes" id="UP000198923"/>
    </source>
</evidence>
<dbReference type="Pfam" id="PF05147">
    <property type="entry name" value="LANC_like"/>
    <property type="match status" value="1"/>
</dbReference>
<dbReference type="AlphaFoldDB" id="A0A1G7YTZ9"/>
<dbReference type="OrthoDB" id="1882482at2"/>
<dbReference type="STRING" id="504805.SAMN05421505_11061"/>
<feature type="binding site" evidence="1">
    <location>
        <position position="338"/>
    </location>
    <ligand>
        <name>Zn(2+)</name>
        <dbReference type="ChEBI" id="CHEBI:29105"/>
    </ligand>
</feature>
<accession>A0A1G7YTZ9</accession>
<protein>
    <submittedName>
        <fullName evidence="2">Lanthionine synthetase C-like protein</fullName>
    </submittedName>
</protein>
<gene>
    <name evidence="2" type="ORF">SAMN05421505_11061</name>
</gene>
<keyword evidence="1" id="KW-0479">Metal-binding</keyword>
<dbReference type="GO" id="GO:0031179">
    <property type="term" value="P:peptide modification"/>
    <property type="evidence" value="ECO:0007669"/>
    <property type="project" value="InterPro"/>
</dbReference>
<dbReference type="InterPro" id="IPR007822">
    <property type="entry name" value="LANC-like"/>
</dbReference>
<feature type="binding site" evidence="1">
    <location>
        <position position="337"/>
    </location>
    <ligand>
        <name>Zn(2+)</name>
        <dbReference type="ChEBI" id="CHEBI:29105"/>
    </ligand>
</feature>
<evidence type="ECO:0000313" key="2">
    <source>
        <dbReference type="EMBL" id="SDG99857.1"/>
    </source>
</evidence>